<feature type="compositionally biased region" description="Acidic residues" evidence="2">
    <location>
        <begin position="11"/>
        <end position="20"/>
    </location>
</feature>
<dbReference type="PRINTS" id="PR00834">
    <property type="entry name" value="PROTEASES2C"/>
</dbReference>
<dbReference type="STRING" id="1384049.CD29_06715"/>
<dbReference type="PANTHER" id="PTHR43019:SF23">
    <property type="entry name" value="PROTEASE DO-LIKE 5, CHLOROPLASTIC"/>
    <property type="match status" value="1"/>
</dbReference>
<proteinExistence type="predicted"/>
<dbReference type="InterPro" id="IPR043504">
    <property type="entry name" value="Peptidase_S1_PA_chymotrypsin"/>
</dbReference>
<dbReference type="PANTHER" id="PTHR43019">
    <property type="entry name" value="SERINE ENDOPROTEASE DEGS"/>
    <property type="match status" value="1"/>
</dbReference>
<dbReference type="InterPro" id="IPR001940">
    <property type="entry name" value="Peptidase_S1C"/>
</dbReference>
<keyword evidence="3" id="KW-0812">Transmembrane</keyword>
<keyword evidence="5" id="KW-1185">Reference proteome</keyword>
<organism evidence="4 5">
    <name type="scientific">Ureibacillus manganicus DSM 26584</name>
    <dbReference type="NCBI Taxonomy" id="1384049"/>
    <lineage>
        <taxon>Bacteria</taxon>
        <taxon>Bacillati</taxon>
        <taxon>Bacillota</taxon>
        <taxon>Bacilli</taxon>
        <taxon>Bacillales</taxon>
        <taxon>Caryophanaceae</taxon>
        <taxon>Ureibacillus</taxon>
    </lineage>
</organism>
<feature type="compositionally biased region" description="Basic and acidic residues" evidence="2">
    <location>
        <begin position="1"/>
        <end position="10"/>
    </location>
</feature>
<feature type="region of interest" description="Disordered" evidence="2">
    <location>
        <begin position="1"/>
        <end position="20"/>
    </location>
</feature>
<dbReference type="SUPFAM" id="SSF50494">
    <property type="entry name" value="Trypsin-like serine proteases"/>
    <property type="match status" value="1"/>
</dbReference>
<dbReference type="GO" id="GO:0006508">
    <property type="term" value="P:proteolysis"/>
    <property type="evidence" value="ECO:0007669"/>
    <property type="project" value="InterPro"/>
</dbReference>
<keyword evidence="3" id="KW-1133">Transmembrane helix</keyword>
<keyword evidence="1" id="KW-0378">Hydrolase</keyword>
<accession>A0A0A3I7A2</accession>
<keyword evidence="1" id="KW-0720">Serine protease</keyword>
<evidence type="ECO:0000256" key="1">
    <source>
        <dbReference type="ARBA" id="ARBA00022825"/>
    </source>
</evidence>
<evidence type="ECO:0000256" key="3">
    <source>
        <dbReference type="SAM" id="Phobius"/>
    </source>
</evidence>
<reference evidence="4 5" key="1">
    <citation type="submission" date="2014-02" db="EMBL/GenBank/DDBJ databases">
        <title>Draft genome sequence of Lysinibacillus manganicus DSM 26584T.</title>
        <authorList>
            <person name="Zhang F."/>
            <person name="Wang G."/>
            <person name="Zhang L."/>
        </authorList>
    </citation>
    <scope>NUCLEOTIDE SEQUENCE [LARGE SCALE GENOMIC DNA]</scope>
    <source>
        <strain evidence="4 5">DSM 26584</strain>
    </source>
</reference>
<dbReference type="eggNOG" id="COG0265">
    <property type="taxonomic scope" value="Bacteria"/>
</dbReference>
<dbReference type="Pfam" id="PF13365">
    <property type="entry name" value="Trypsin_2"/>
    <property type="match status" value="1"/>
</dbReference>
<evidence type="ECO:0000313" key="5">
    <source>
        <dbReference type="Proteomes" id="UP000030416"/>
    </source>
</evidence>
<dbReference type="RefSeq" id="WP_036184385.1">
    <property type="nucleotide sequence ID" value="NZ_AVDA01000006.1"/>
</dbReference>
<gene>
    <name evidence="4" type="ORF">CD29_06715</name>
</gene>
<dbReference type="OrthoDB" id="9766361at2"/>
<keyword evidence="3" id="KW-0472">Membrane</keyword>
<name>A0A0A3I7A2_9BACL</name>
<protein>
    <submittedName>
        <fullName evidence="4">Peptidase S7</fullName>
    </submittedName>
</protein>
<keyword evidence="1" id="KW-0645">Protease</keyword>
<evidence type="ECO:0000313" key="4">
    <source>
        <dbReference type="EMBL" id="KGR79380.1"/>
    </source>
</evidence>
<feature type="transmembrane region" description="Helical" evidence="3">
    <location>
        <begin position="61"/>
        <end position="82"/>
    </location>
</feature>
<dbReference type="GO" id="GO:0004252">
    <property type="term" value="F:serine-type endopeptidase activity"/>
    <property type="evidence" value="ECO:0007669"/>
    <property type="project" value="InterPro"/>
</dbReference>
<dbReference type="Proteomes" id="UP000030416">
    <property type="component" value="Unassembled WGS sequence"/>
</dbReference>
<evidence type="ECO:0000256" key="2">
    <source>
        <dbReference type="SAM" id="MobiDB-lite"/>
    </source>
</evidence>
<dbReference type="AlphaFoldDB" id="A0A0A3I7A2"/>
<dbReference type="InterPro" id="IPR009003">
    <property type="entry name" value="Peptidase_S1_PA"/>
</dbReference>
<sequence>MSNEKERYEQNESEPISEDEEFLELVLEAQKEALEKAREERLARLAGEKVNPKRQPPFARFLAWLIAIMLAFSTFAVIFEIFSIPAVEFIKKSASLSFQSDIQDYKKSVVQISTQDSKGTGFTVTKDGLIITNAHVIEDALSLTVYFPEDGIYEAEVIESYPEIDIAFIQVEGENLPHLNLAKTYEFTFNEAIYFIGNPLFFTGIANEGRILGTKALSDWKDAVYMMDAPVYKGNSGSPVINMDGEVIGVVFATIDDKEHGNVGLFVPIDLVQDRLND</sequence>
<comment type="caution">
    <text evidence="4">The sequence shown here is derived from an EMBL/GenBank/DDBJ whole genome shotgun (WGS) entry which is preliminary data.</text>
</comment>
<dbReference type="Gene3D" id="2.40.10.10">
    <property type="entry name" value="Trypsin-like serine proteases"/>
    <property type="match status" value="2"/>
</dbReference>
<dbReference type="EMBL" id="JPVN01000006">
    <property type="protein sequence ID" value="KGR79380.1"/>
    <property type="molecule type" value="Genomic_DNA"/>
</dbReference>